<evidence type="ECO:0000313" key="3">
    <source>
        <dbReference type="Proteomes" id="UP001589833"/>
    </source>
</evidence>
<gene>
    <name evidence="2" type="ORF">ACFFH4_13995</name>
</gene>
<feature type="transmembrane region" description="Helical" evidence="1">
    <location>
        <begin position="31"/>
        <end position="54"/>
    </location>
</feature>
<reference evidence="2 3" key="1">
    <citation type="submission" date="2024-09" db="EMBL/GenBank/DDBJ databases">
        <authorList>
            <person name="Sun Q."/>
            <person name="Mori K."/>
        </authorList>
    </citation>
    <scope>NUCLEOTIDE SEQUENCE [LARGE SCALE GENOMIC DNA]</scope>
    <source>
        <strain evidence="2 3">NCAIM B.02301</strain>
    </source>
</reference>
<keyword evidence="3" id="KW-1185">Reference proteome</keyword>
<organism evidence="2 3">
    <name type="scientific">Halalkalibacter alkalisediminis</name>
    <dbReference type="NCBI Taxonomy" id="935616"/>
    <lineage>
        <taxon>Bacteria</taxon>
        <taxon>Bacillati</taxon>
        <taxon>Bacillota</taxon>
        <taxon>Bacilli</taxon>
        <taxon>Bacillales</taxon>
        <taxon>Bacillaceae</taxon>
        <taxon>Halalkalibacter</taxon>
    </lineage>
</organism>
<name>A0ABV6NHL1_9BACI</name>
<dbReference type="Proteomes" id="UP001589833">
    <property type="component" value="Unassembled WGS sequence"/>
</dbReference>
<evidence type="ECO:0000313" key="2">
    <source>
        <dbReference type="EMBL" id="MFC0560151.1"/>
    </source>
</evidence>
<comment type="caution">
    <text evidence="2">The sequence shown here is derived from an EMBL/GenBank/DDBJ whole genome shotgun (WGS) entry which is preliminary data.</text>
</comment>
<dbReference type="EMBL" id="JBHLTR010000017">
    <property type="protein sequence ID" value="MFC0560151.1"/>
    <property type="molecule type" value="Genomic_DNA"/>
</dbReference>
<keyword evidence="1" id="KW-0472">Membrane</keyword>
<proteinExistence type="predicted"/>
<keyword evidence="1" id="KW-1133">Transmembrane helix</keyword>
<protein>
    <submittedName>
        <fullName evidence="2">Uncharacterized protein</fullName>
    </submittedName>
</protein>
<evidence type="ECO:0000256" key="1">
    <source>
        <dbReference type="SAM" id="Phobius"/>
    </source>
</evidence>
<sequence>MLAFLFDLQLKGGMLEVQALQTEGISISFPFFMLILCTFLPIFIIGDVVFYFFGKQLNQIQSRREIEYYPVLFNSYNNGGGQVSIRSKEKKEVNIQLG</sequence>
<keyword evidence="1" id="KW-0812">Transmembrane</keyword>
<accession>A0ABV6NHL1</accession>